<protein>
    <submittedName>
        <fullName evidence="1">Uncharacterized protein</fullName>
    </submittedName>
</protein>
<dbReference type="Proteomes" id="UP000886724">
    <property type="component" value="Unassembled WGS sequence"/>
</dbReference>
<name>A0A9D2BMF4_9FIRM</name>
<dbReference type="EMBL" id="DXET01000071">
    <property type="protein sequence ID" value="HIX80877.1"/>
    <property type="molecule type" value="Genomic_DNA"/>
</dbReference>
<evidence type="ECO:0000313" key="2">
    <source>
        <dbReference type="Proteomes" id="UP000886724"/>
    </source>
</evidence>
<gene>
    <name evidence="1" type="ORF">H9980_02755</name>
</gene>
<accession>A0A9D2BMF4</accession>
<reference evidence="1" key="2">
    <citation type="submission" date="2021-04" db="EMBL/GenBank/DDBJ databases">
        <authorList>
            <person name="Gilroy R."/>
        </authorList>
    </citation>
    <scope>NUCLEOTIDE SEQUENCE</scope>
    <source>
        <strain evidence="1">ChiGjej1B1-14440</strain>
    </source>
</reference>
<organism evidence="1 2">
    <name type="scientific">Candidatus Erysipelatoclostridium merdavium</name>
    <dbReference type="NCBI Taxonomy" id="2838566"/>
    <lineage>
        <taxon>Bacteria</taxon>
        <taxon>Bacillati</taxon>
        <taxon>Bacillota</taxon>
        <taxon>Erysipelotrichia</taxon>
        <taxon>Erysipelotrichales</taxon>
        <taxon>Erysipelotrichales incertae sedis</taxon>
    </lineage>
</organism>
<sequence>MRNIIKFIIVIVLLGVIVTSFNQALNYSQSADLKRIEDTISQLCLKCYSIEGRYPPNIEYLKENYGLLLNDEQYQVVYYYEGANLEPFIKVWQKEQNYE</sequence>
<comment type="caution">
    <text evidence="1">The sequence shown here is derived from an EMBL/GenBank/DDBJ whole genome shotgun (WGS) entry which is preliminary data.</text>
</comment>
<reference evidence="1" key="1">
    <citation type="journal article" date="2021" name="PeerJ">
        <title>Extensive microbial diversity within the chicken gut microbiome revealed by metagenomics and culture.</title>
        <authorList>
            <person name="Gilroy R."/>
            <person name="Ravi A."/>
            <person name="Getino M."/>
            <person name="Pursley I."/>
            <person name="Horton D.L."/>
            <person name="Alikhan N.F."/>
            <person name="Baker D."/>
            <person name="Gharbi K."/>
            <person name="Hall N."/>
            <person name="Watson M."/>
            <person name="Adriaenssens E.M."/>
            <person name="Foster-Nyarko E."/>
            <person name="Jarju S."/>
            <person name="Secka A."/>
            <person name="Antonio M."/>
            <person name="Oren A."/>
            <person name="Chaudhuri R.R."/>
            <person name="La Ragione R."/>
            <person name="Hildebrand F."/>
            <person name="Pallen M.J."/>
        </authorList>
    </citation>
    <scope>NUCLEOTIDE SEQUENCE</scope>
    <source>
        <strain evidence="1">ChiGjej1B1-14440</strain>
    </source>
</reference>
<proteinExistence type="predicted"/>
<dbReference type="AlphaFoldDB" id="A0A9D2BMF4"/>
<evidence type="ECO:0000313" key="1">
    <source>
        <dbReference type="EMBL" id="HIX80877.1"/>
    </source>
</evidence>